<accession>A0A4Y2P976</accession>
<dbReference type="EMBL" id="BGPR01131909">
    <property type="protein sequence ID" value="GBN47853.1"/>
    <property type="molecule type" value="Genomic_DNA"/>
</dbReference>
<evidence type="ECO:0000313" key="4">
    <source>
        <dbReference type="EMBL" id="GBN47992.1"/>
    </source>
</evidence>
<evidence type="ECO:0000313" key="3">
    <source>
        <dbReference type="EMBL" id="GBN47853.1"/>
    </source>
</evidence>
<gene>
    <name evidence="2" type="ORF">AVEN_125224_1</name>
    <name evidence="3" type="ORF">AVEN_200548_1</name>
    <name evidence="4" type="ORF">AVEN_78707_1</name>
    <name evidence="1" type="ORF">AVEN_83292_1</name>
</gene>
<organism evidence="2 5">
    <name type="scientific">Araneus ventricosus</name>
    <name type="common">Orbweaver spider</name>
    <name type="synonym">Epeira ventricosa</name>
    <dbReference type="NCBI Taxonomy" id="182803"/>
    <lineage>
        <taxon>Eukaryota</taxon>
        <taxon>Metazoa</taxon>
        <taxon>Ecdysozoa</taxon>
        <taxon>Arthropoda</taxon>
        <taxon>Chelicerata</taxon>
        <taxon>Arachnida</taxon>
        <taxon>Araneae</taxon>
        <taxon>Araneomorphae</taxon>
        <taxon>Entelegynae</taxon>
        <taxon>Araneoidea</taxon>
        <taxon>Araneidae</taxon>
        <taxon>Araneus</taxon>
    </lineage>
</organism>
<protein>
    <submittedName>
        <fullName evidence="2">Uncharacterized protein</fullName>
    </submittedName>
</protein>
<dbReference type="EMBL" id="BGPR01131966">
    <property type="protein sequence ID" value="GBN47992.1"/>
    <property type="molecule type" value="Genomic_DNA"/>
</dbReference>
<name>A0A4Y2P976_ARAVE</name>
<comment type="caution">
    <text evidence="2">The sequence shown here is derived from an EMBL/GenBank/DDBJ whole genome shotgun (WGS) entry which is preliminary data.</text>
</comment>
<sequence length="150" mass="17707">MRTFMQRERETWWWNENELKSSRYQLQITHEKKYMILEVKSPRLPAYPLGCKTKKNRWGMKTIPQTPEAPRTPAPQTAFIEFLNLYKNTNATPGACKDYMILKLYNKGNYIMLCCHGRQDKVPKSKLSGGGFKRVLPFSNKQRFNKTPQE</sequence>
<evidence type="ECO:0000313" key="5">
    <source>
        <dbReference type="Proteomes" id="UP000499080"/>
    </source>
</evidence>
<reference evidence="2 5" key="1">
    <citation type="journal article" date="2019" name="Sci. Rep.">
        <title>Orb-weaving spider Araneus ventricosus genome elucidates the spidroin gene catalogue.</title>
        <authorList>
            <person name="Kono N."/>
            <person name="Nakamura H."/>
            <person name="Ohtoshi R."/>
            <person name="Moran D.A.P."/>
            <person name="Shinohara A."/>
            <person name="Yoshida Y."/>
            <person name="Fujiwara M."/>
            <person name="Mori M."/>
            <person name="Tomita M."/>
            <person name="Arakawa K."/>
        </authorList>
    </citation>
    <scope>NUCLEOTIDE SEQUENCE [LARGE SCALE GENOMIC DNA]</scope>
</reference>
<dbReference type="Proteomes" id="UP000499080">
    <property type="component" value="Unassembled WGS sequence"/>
</dbReference>
<dbReference type="EMBL" id="BGPR01131905">
    <property type="protein sequence ID" value="GBN47841.1"/>
    <property type="molecule type" value="Genomic_DNA"/>
</dbReference>
<evidence type="ECO:0000313" key="2">
    <source>
        <dbReference type="EMBL" id="GBN47841.1"/>
    </source>
</evidence>
<evidence type="ECO:0000313" key="1">
    <source>
        <dbReference type="EMBL" id="GBN47828.1"/>
    </source>
</evidence>
<dbReference type="AlphaFoldDB" id="A0A4Y2P976"/>
<keyword evidence="5" id="KW-1185">Reference proteome</keyword>
<dbReference type="EMBL" id="BGPR01131902">
    <property type="protein sequence ID" value="GBN47828.1"/>
    <property type="molecule type" value="Genomic_DNA"/>
</dbReference>
<proteinExistence type="predicted"/>